<dbReference type="GO" id="GO:0006412">
    <property type="term" value="P:translation"/>
    <property type="evidence" value="ECO:0007669"/>
    <property type="project" value="UniProtKB-UniRule"/>
</dbReference>
<dbReference type="InterPro" id="IPR023803">
    <property type="entry name" value="Ribosomal_bS16_dom_sf"/>
</dbReference>
<dbReference type="Gene3D" id="3.30.1320.10">
    <property type="match status" value="1"/>
</dbReference>
<dbReference type="InterPro" id="IPR000307">
    <property type="entry name" value="Ribosomal_bS16"/>
</dbReference>
<protein>
    <recommendedName>
        <fullName evidence="3">Small ribosomal subunit protein bS16</fullName>
    </recommendedName>
</protein>
<dbReference type="Proteomes" id="UP000267841">
    <property type="component" value="Unassembled WGS sequence"/>
</dbReference>
<evidence type="ECO:0000256" key="3">
    <source>
        <dbReference type="HAMAP-Rule" id="MF_00385"/>
    </source>
</evidence>
<evidence type="ECO:0000256" key="2">
    <source>
        <dbReference type="ARBA" id="ARBA00023274"/>
    </source>
</evidence>
<name>A0A497XTG6_9AQUI</name>
<dbReference type="SUPFAM" id="SSF54565">
    <property type="entry name" value="Ribosomal protein S16"/>
    <property type="match status" value="1"/>
</dbReference>
<keyword evidence="1 3" id="KW-0689">Ribosomal protein</keyword>
<accession>A0A497XTG6</accession>
<comment type="caution">
    <text evidence="4">The sequence shown here is derived from an EMBL/GenBank/DDBJ whole genome shotgun (WGS) entry which is preliminary data.</text>
</comment>
<keyword evidence="5" id="KW-1185">Reference proteome</keyword>
<gene>
    <name evidence="3" type="primary">rpsP</name>
    <name evidence="4" type="ORF">BCF55_1762</name>
</gene>
<dbReference type="RefSeq" id="WP_121012862.1">
    <property type="nucleotide sequence ID" value="NZ_RCCJ01000001.1"/>
</dbReference>
<evidence type="ECO:0000256" key="1">
    <source>
        <dbReference type="ARBA" id="ARBA00022980"/>
    </source>
</evidence>
<dbReference type="AlphaFoldDB" id="A0A497XTG6"/>
<organism evidence="4 5">
    <name type="scientific">Hydrogenivirga caldilitoris</name>
    <dbReference type="NCBI Taxonomy" id="246264"/>
    <lineage>
        <taxon>Bacteria</taxon>
        <taxon>Pseudomonadati</taxon>
        <taxon>Aquificota</taxon>
        <taxon>Aquificia</taxon>
        <taxon>Aquificales</taxon>
        <taxon>Aquificaceae</taxon>
        <taxon>Hydrogenivirga</taxon>
    </lineage>
</organism>
<evidence type="ECO:0000313" key="4">
    <source>
        <dbReference type="EMBL" id="RLJ71460.1"/>
    </source>
</evidence>
<dbReference type="OrthoDB" id="9807878at2"/>
<dbReference type="PANTHER" id="PTHR12919:SF20">
    <property type="entry name" value="SMALL RIBOSOMAL SUBUNIT PROTEIN BS16M"/>
    <property type="match status" value="1"/>
</dbReference>
<dbReference type="GO" id="GO:0005737">
    <property type="term" value="C:cytoplasm"/>
    <property type="evidence" value="ECO:0007669"/>
    <property type="project" value="UniProtKB-ARBA"/>
</dbReference>
<keyword evidence="2 3" id="KW-0687">Ribonucleoprotein</keyword>
<dbReference type="GO" id="GO:0015935">
    <property type="term" value="C:small ribosomal subunit"/>
    <property type="evidence" value="ECO:0007669"/>
    <property type="project" value="TreeGrafter"/>
</dbReference>
<sequence length="108" mass="12449">MAVRIRLAKFGRRHHPIYRIVVMDAKSPREGAYIDILGTYDPKRKVLLDIKPEKIKVWLEKGVEVAHRAKAIFEMAGILNEIVPEGCELKKVGDYWVPKKKTTKEVHS</sequence>
<dbReference type="NCBIfam" id="TIGR00002">
    <property type="entry name" value="S16"/>
    <property type="match status" value="1"/>
</dbReference>
<dbReference type="EMBL" id="RCCJ01000001">
    <property type="protein sequence ID" value="RLJ71460.1"/>
    <property type="molecule type" value="Genomic_DNA"/>
</dbReference>
<proteinExistence type="inferred from homology"/>
<dbReference type="GO" id="GO:0003735">
    <property type="term" value="F:structural constituent of ribosome"/>
    <property type="evidence" value="ECO:0007669"/>
    <property type="project" value="InterPro"/>
</dbReference>
<dbReference type="HAMAP" id="MF_00385">
    <property type="entry name" value="Ribosomal_bS16"/>
    <property type="match status" value="1"/>
</dbReference>
<dbReference type="Pfam" id="PF00886">
    <property type="entry name" value="Ribosomal_S16"/>
    <property type="match status" value="1"/>
</dbReference>
<dbReference type="PANTHER" id="PTHR12919">
    <property type="entry name" value="30S RIBOSOMAL PROTEIN S16"/>
    <property type="match status" value="1"/>
</dbReference>
<comment type="similarity">
    <text evidence="3">Belongs to the bacterial ribosomal protein bS16 family.</text>
</comment>
<reference evidence="4 5" key="1">
    <citation type="submission" date="2018-10" db="EMBL/GenBank/DDBJ databases">
        <title>Genomic Encyclopedia of Archaeal and Bacterial Type Strains, Phase II (KMG-II): from individual species to whole genera.</title>
        <authorList>
            <person name="Goeker M."/>
        </authorList>
    </citation>
    <scope>NUCLEOTIDE SEQUENCE [LARGE SCALE GENOMIC DNA]</scope>
    <source>
        <strain evidence="4 5">DSM 16510</strain>
    </source>
</reference>
<evidence type="ECO:0000313" key="5">
    <source>
        <dbReference type="Proteomes" id="UP000267841"/>
    </source>
</evidence>